<sequence length="109" mass="12262">MKKGQLTPTRLTGVETYDGETIECYVRKVLTEQQPIEHVSPSIYTAKSDGVIPDYDIRTDKWMIAQDAREKIAVSRELRSKEGPLEEPKEEVGKAEPIQATPNTESAEN</sequence>
<proteinExistence type="predicted"/>
<name>A0A976N111_9VIRU</name>
<feature type="compositionally biased region" description="Basic and acidic residues" evidence="1">
    <location>
        <begin position="75"/>
        <end position="94"/>
    </location>
</feature>
<reference evidence="2" key="1">
    <citation type="submission" date="2022-02" db="EMBL/GenBank/DDBJ databases">
        <title>Towards deciphering the DNA virus diversity associated with rodent species in the families Cricetidae and Heteromyidae.</title>
        <authorList>
            <person name="Lund M."/>
            <person name="Larsen B.B."/>
            <person name="Gryseels S."/>
            <person name="Kraberger S."/>
            <person name="Rowsey D.M."/>
            <person name="Steger L."/>
            <person name="Yule K.M."/>
            <person name="Upham N.S."/>
            <person name="Worobey M."/>
            <person name="Van Doorslaer K."/>
            <person name="Varsani A."/>
        </authorList>
    </citation>
    <scope>NUCLEOTIDE SEQUENCE</scope>
    <source>
        <strain evidence="2">UA08Rod_4822</strain>
    </source>
</reference>
<dbReference type="EMBL" id="OM869560">
    <property type="protein sequence ID" value="UPW41227.1"/>
    <property type="molecule type" value="Genomic_DNA"/>
</dbReference>
<protein>
    <submittedName>
        <fullName evidence="2">Uncharacterized protein</fullName>
    </submittedName>
</protein>
<evidence type="ECO:0000256" key="1">
    <source>
        <dbReference type="SAM" id="MobiDB-lite"/>
    </source>
</evidence>
<organism evidence="2">
    <name type="scientific">Sigmofec virus UA08Rod_4822</name>
    <dbReference type="NCBI Taxonomy" id="2929411"/>
    <lineage>
        <taxon>Viruses</taxon>
        <taxon>Monodnaviria</taxon>
        <taxon>Sangervirae</taxon>
        <taxon>Phixviricota</taxon>
        <taxon>Malgrandaviricetes</taxon>
        <taxon>Petitvirales</taxon>
        <taxon>Microviridae</taxon>
    </lineage>
</organism>
<accession>A0A976N111</accession>
<evidence type="ECO:0000313" key="2">
    <source>
        <dbReference type="EMBL" id="UPW41227.1"/>
    </source>
</evidence>
<feature type="compositionally biased region" description="Polar residues" evidence="1">
    <location>
        <begin position="100"/>
        <end position="109"/>
    </location>
</feature>
<feature type="region of interest" description="Disordered" evidence="1">
    <location>
        <begin position="75"/>
        <end position="109"/>
    </location>
</feature>